<reference evidence="2" key="1">
    <citation type="journal article" date="2021" name="Front. Microbiol.">
        <title>Comprehensive Comparative Genomics and Phenotyping of Methylobacterium Species.</title>
        <authorList>
            <person name="Alessa O."/>
            <person name="Ogura Y."/>
            <person name="Fujitani Y."/>
            <person name="Takami H."/>
            <person name="Hayashi T."/>
            <person name="Sahin N."/>
            <person name="Tani A."/>
        </authorList>
    </citation>
    <scope>NUCLEOTIDE SEQUENCE</scope>
    <source>
        <strain evidence="2">DSM 19015</strain>
    </source>
</reference>
<accession>A0ABQ4RT48</accession>
<protein>
    <submittedName>
        <fullName evidence="2">Uncharacterized protein</fullName>
    </submittedName>
</protein>
<proteinExistence type="predicted"/>
<gene>
    <name evidence="2" type="ORF">OCOJLMKI_0561</name>
</gene>
<comment type="caution">
    <text evidence="2">The sequence shown here is derived from an EMBL/GenBank/DDBJ whole genome shotgun (WGS) entry which is preliminary data.</text>
</comment>
<feature type="region of interest" description="Disordered" evidence="1">
    <location>
        <begin position="1"/>
        <end position="21"/>
    </location>
</feature>
<keyword evidence="3" id="KW-1185">Reference proteome</keyword>
<dbReference type="Proteomes" id="UP001055125">
    <property type="component" value="Unassembled WGS sequence"/>
</dbReference>
<organism evidence="2 3">
    <name type="scientific">Methylobacterium iners</name>
    <dbReference type="NCBI Taxonomy" id="418707"/>
    <lineage>
        <taxon>Bacteria</taxon>
        <taxon>Pseudomonadati</taxon>
        <taxon>Pseudomonadota</taxon>
        <taxon>Alphaproteobacteria</taxon>
        <taxon>Hyphomicrobiales</taxon>
        <taxon>Methylobacteriaceae</taxon>
        <taxon>Methylobacterium</taxon>
    </lineage>
</organism>
<dbReference type="EMBL" id="BPQP01000008">
    <property type="protein sequence ID" value="GJD93367.1"/>
    <property type="molecule type" value="Genomic_DNA"/>
</dbReference>
<sequence>MRTKGRNPLPRPACTGMAERPPEGEFCVRMIHIPRPARALKRGFAKTAR</sequence>
<evidence type="ECO:0000256" key="1">
    <source>
        <dbReference type="SAM" id="MobiDB-lite"/>
    </source>
</evidence>
<evidence type="ECO:0000313" key="3">
    <source>
        <dbReference type="Proteomes" id="UP001055125"/>
    </source>
</evidence>
<name>A0ABQ4RT48_9HYPH</name>
<evidence type="ECO:0000313" key="2">
    <source>
        <dbReference type="EMBL" id="GJD93367.1"/>
    </source>
</evidence>
<reference evidence="2" key="2">
    <citation type="submission" date="2021-08" db="EMBL/GenBank/DDBJ databases">
        <authorList>
            <person name="Tani A."/>
            <person name="Ola A."/>
            <person name="Ogura Y."/>
            <person name="Katsura K."/>
            <person name="Hayashi T."/>
        </authorList>
    </citation>
    <scope>NUCLEOTIDE SEQUENCE</scope>
    <source>
        <strain evidence="2">DSM 19015</strain>
    </source>
</reference>